<keyword evidence="4" id="KW-0547">Nucleotide-binding</keyword>
<evidence type="ECO:0000256" key="3">
    <source>
        <dbReference type="ARBA" id="ARBA00022679"/>
    </source>
</evidence>
<dbReference type="GO" id="GO:0005524">
    <property type="term" value="F:ATP binding"/>
    <property type="evidence" value="ECO:0007669"/>
    <property type="project" value="UniProtKB-KW"/>
</dbReference>
<gene>
    <name evidence="9" type="ORF">ACFQRB_17905</name>
</gene>
<dbReference type="InterPro" id="IPR003594">
    <property type="entry name" value="HATPase_dom"/>
</dbReference>
<accession>A0ABD5XRT8</accession>
<dbReference type="EMBL" id="JBHSZG010000008">
    <property type="protein sequence ID" value="MFC7137804.1"/>
    <property type="molecule type" value="Genomic_DNA"/>
</dbReference>
<dbReference type="EC" id="2.7.13.3" evidence="2"/>
<dbReference type="InterPro" id="IPR005467">
    <property type="entry name" value="His_kinase_dom"/>
</dbReference>
<dbReference type="Pfam" id="PF02518">
    <property type="entry name" value="HATPase_c"/>
    <property type="match status" value="1"/>
</dbReference>
<organism evidence="9 10">
    <name type="scientific">Halobaculum litoreum</name>
    <dbReference type="NCBI Taxonomy" id="3031998"/>
    <lineage>
        <taxon>Archaea</taxon>
        <taxon>Methanobacteriati</taxon>
        <taxon>Methanobacteriota</taxon>
        <taxon>Stenosarchaea group</taxon>
        <taxon>Halobacteria</taxon>
        <taxon>Halobacteriales</taxon>
        <taxon>Haloferacaceae</taxon>
        <taxon>Halobaculum</taxon>
    </lineage>
</organism>
<evidence type="ECO:0000256" key="2">
    <source>
        <dbReference type="ARBA" id="ARBA00012438"/>
    </source>
</evidence>
<name>A0ABD5XRT8_9EURY</name>
<dbReference type="PROSITE" id="PS50109">
    <property type="entry name" value="HIS_KIN"/>
    <property type="match status" value="1"/>
</dbReference>
<comment type="catalytic activity">
    <reaction evidence="1">
        <text>ATP + protein L-histidine = ADP + protein N-phospho-L-histidine.</text>
        <dbReference type="EC" id="2.7.13.3"/>
    </reaction>
</comment>
<keyword evidence="3" id="KW-0808">Transferase</keyword>
<keyword evidence="6" id="KW-0067">ATP-binding</keyword>
<evidence type="ECO:0000256" key="1">
    <source>
        <dbReference type="ARBA" id="ARBA00000085"/>
    </source>
</evidence>
<protein>
    <recommendedName>
        <fullName evidence="2">histidine kinase</fullName>
        <ecNumber evidence="2">2.7.13.3</ecNumber>
    </recommendedName>
</protein>
<dbReference type="Gene3D" id="3.30.565.10">
    <property type="entry name" value="Histidine kinase-like ATPase, C-terminal domain"/>
    <property type="match status" value="1"/>
</dbReference>
<dbReference type="PANTHER" id="PTHR44936:SF10">
    <property type="entry name" value="SENSOR PROTEIN RSTB"/>
    <property type="match status" value="1"/>
</dbReference>
<dbReference type="PANTHER" id="PTHR44936">
    <property type="entry name" value="SENSOR PROTEIN CREC"/>
    <property type="match status" value="1"/>
</dbReference>
<evidence type="ECO:0000313" key="10">
    <source>
        <dbReference type="Proteomes" id="UP001596368"/>
    </source>
</evidence>
<dbReference type="GO" id="GO:0004673">
    <property type="term" value="F:protein histidine kinase activity"/>
    <property type="evidence" value="ECO:0007669"/>
    <property type="project" value="UniProtKB-EC"/>
</dbReference>
<keyword evidence="10" id="KW-1185">Reference proteome</keyword>
<evidence type="ECO:0000259" key="8">
    <source>
        <dbReference type="PROSITE" id="PS50109"/>
    </source>
</evidence>
<reference evidence="9 10" key="1">
    <citation type="journal article" date="2019" name="Int. J. Syst. Evol. Microbiol.">
        <title>The Global Catalogue of Microorganisms (GCM) 10K type strain sequencing project: providing services to taxonomists for standard genome sequencing and annotation.</title>
        <authorList>
            <consortium name="The Broad Institute Genomics Platform"/>
            <consortium name="The Broad Institute Genome Sequencing Center for Infectious Disease"/>
            <person name="Wu L."/>
            <person name="Ma J."/>
        </authorList>
    </citation>
    <scope>NUCLEOTIDE SEQUENCE [LARGE SCALE GENOMIC DNA]</scope>
    <source>
        <strain evidence="9 10">DT92</strain>
    </source>
</reference>
<dbReference type="AlphaFoldDB" id="A0ABD5XRT8"/>
<proteinExistence type="predicted"/>
<dbReference type="SUPFAM" id="SSF55874">
    <property type="entry name" value="ATPase domain of HSP90 chaperone/DNA topoisomerase II/histidine kinase"/>
    <property type="match status" value="1"/>
</dbReference>
<dbReference type="InterPro" id="IPR036890">
    <property type="entry name" value="HATPase_C_sf"/>
</dbReference>
<evidence type="ECO:0000256" key="4">
    <source>
        <dbReference type="ARBA" id="ARBA00022741"/>
    </source>
</evidence>
<evidence type="ECO:0000256" key="5">
    <source>
        <dbReference type="ARBA" id="ARBA00022777"/>
    </source>
</evidence>
<feature type="domain" description="Histidine kinase" evidence="8">
    <location>
        <begin position="1"/>
        <end position="100"/>
    </location>
</feature>
<evidence type="ECO:0000256" key="7">
    <source>
        <dbReference type="SAM" id="MobiDB-lite"/>
    </source>
</evidence>
<dbReference type="Proteomes" id="UP001596368">
    <property type="component" value="Unassembled WGS sequence"/>
</dbReference>
<dbReference type="SMART" id="SM00387">
    <property type="entry name" value="HATPase_c"/>
    <property type="match status" value="1"/>
</dbReference>
<keyword evidence="5 9" id="KW-0418">Kinase</keyword>
<comment type="caution">
    <text evidence="9">The sequence shown here is derived from an EMBL/GenBank/DDBJ whole genome shotgun (WGS) entry which is preliminary data.</text>
</comment>
<sequence>MVELLENAIRHSETDAPHVAVDVRRVDDRIELTVTDDAAPIPPYDAEVLLGDHRMNDVYHSSGLGLWVVYWSVELSDGTISVDATEDRGNRIVVTLPAASSEPAGGWVWWRRHGAPPATRSLRRRDAGLRRSPSPASNGSLGALSPHYYAHHR</sequence>
<feature type="region of interest" description="Disordered" evidence="7">
    <location>
        <begin position="120"/>
        <end position="145"/>
    </location>
</feature>
<dbReference type="InterPro" id="IPR050980">
    <property type="entry name" value="2C_sensor_his_kinase"/>
</dbReference>
<evidence type="ECO:0000313" key="9">
    <source>
        <dbReference type="EMBL" id="MFC7137804.1"/>
    </source>
</evidence>
<evidence type="ECO:0000256" key="6">
    <source>
        <dbReference type="ARBA" id="ARBA00022840"/>
    </source>
</evidence>